<keyword evidence="11" id="KW-1185">Reference proteome</keyword>
<feature type="compositionally biased region" description="Basic and acidic residues" evidence="6">
    <location>
        <begin position="1378"/>
        <end position="1388"/>
    </location>
</feature>
<feature type="region of interest" description="Disordered" evidence="6">
    <location>
        <begin position="992"/>
        <end position="1011"/>
    </location>
</feature>
<keyword evidence="3" id="KW-0418">Kinase</keyword>
<feature type="compositionally biased region" description="Low complexity" evidence="6">
    <location>
        <begin position="597"/>
        <end position="608"/>
    </location>
</feature>
<comment type="caution">
    <text evidence="10">The sequence shown here is derived from an EMBL/GenBank/DDBJ whole genome shotgun (WGS) entry which is preliminary data.</text>
</comment>
<keyword evidence="2 5" id="KW-0547">Nucleotide-binding</keyword>
<evidence type="ECO:0000256" key="1">
    <source>
        <dbReference type="ARBA" id="ARBA00022679"/>
    </source>
</evidence>
<feature type="compositionally biased region" description="Polar residues" evidence="6">
    <location>
        <begin position="1128"/>
        <end position="1138"/>
    </location>
</feature>
<keyword evidence="7" id="KW-0812">Transmembrane</keyword>
<dbReference type="InterPro" id="IPR017441">
    <property type="entry name" value="Protein_kinase_ATP_BS"/>
</dbReference>
<evidence type="ECO:0000313" key="10">
    <source>
        <dbReference type="EMBL" id="CAL5229092.1"/>
    </source>
</evidence>
<evidence type="ECO:0000256" key="4">
    <source>
        <dbReference type="ARBA" id="ARBA00022840"/>
    </source>
</evidence>
<feature type="domain" description="Protein kinase" evidence="9">
    <location>
        <begin position="669"/>
        <end position="929"/>
    </location>
</feature>
<dbReference type="InterPro" id="IPR011009">
    <property type="entry name" value="Kinase-like_dom_sf"/>
</dbReference>
<evidence type="ECO:0000256" key="6">
    <source>
        <dbReference type="SAM" id="MobiDB-lite"/>
    </source>
</evidence>
<evidence type="ECO:0000313" key="11">
    <source>
        <dbReference type="Proteomes" id="UP001497392"/>
    </source>
</evidence>
<keyword evidence="8" id="KW-0732">Signal</keyword>
<organism evidence="10 11">
    <name type="scientific">Coccomyxa viridis</name>
    <dbReference type="NCBI Taxonomy" id="1274662"/>
    <lineage>
        <taxon>Eukaryota</taxon>
        <taxon>Viridiplantae</taxon>
        <taxon>Chlorophyta</taxon>
        <taxon>core chlorophytes</taxon>
        <taxon>Trebouxiophyceae</taxon>
        <taxon>Trebouxiophyceae incertae sedis</taxon>
        <taxon>Coccomyxaceae</taxon>
        <taxon>Coccomyxa</taxon>
    </lineage>
</organism>
<dbReference type="InterPro" id="IPR008271">
    <property type="entry name" value="Ser/Thr_kinase_AS"/>
</dbReference>
<evidence type="ECO:0000256" key="8">
    <source>
        <dbReference type="SAM" id="SignalP"/>
    </source>
</evidence>
<evidence type="ECO:0000256" key="3">
    <source>
        <dbReference type="ARBA" id="ARBA00022777"/>
    </source>
</evidence>
<feature type="compositionally biased region" description="Polar residues" evidence="6">
    <location>
        <begin position="1165"/>
        <end position="1182"/>
    </location>
</feature>
<dbReference type="Proteomes" id="UP001497392">
    <property type="component" value="Unassembled WGS sequence"/>
</dbReference>
<evidence type="ECO:0000256" key="5">
    <source>
        <dbReference type="PROSITE-ProRule" id="PRU10141"/>
    </source>
</evidence>
<proteinExistence type="predicted"/>
<feature type="region of interest" description="Disordered" evidence="6">
    <location>
        <begin position="579"/>
        <end position="618"/>
    </location>
</feature>
<feature type="compositionally biased region" description="Low complexity" evidence="6">
    <location>
        <begin position="944"/>
        <end position="956"/>
    </location>
</feature>
<dbReference type="PANTHER" id="PTHR44329">
    <property type="entry name" value="SERINE/THREONINE-PROTEIN KINASE TNNI3K-RELATED"/>
    <property type="match status" value="1"/>
</dbReference>
<keyword evidence="7" id="KW-0472">Membrane</keyword>
<dbReference type="SMART" id="SM00220">
    <property type="entry name" value="S_TKc"/>
    <property type="match status" value="1"/>
</dbReference>
<evidence type="ECO:0000256" key="2">
    <source>
        <dbReference type="ARBA" id="ARBA00022741"/>
    </source>
</evidence>
<feature type="chain" id="PRO_5045315203" evidence="8">
    <location>
        <begin position="29"/>
        <end position="1411"/>
    </location>
</feature>
<dbReference type="PROSITE" id="PS50011">
    <property type="entry name" value="PROTEIN_KINASE_DOM"/>
    <property type="match status" value="1"/>
</dbReference>
<feature type="region of interest" description="Disordered" evidence="6">
    <location>
        <begin position="1016"/>
        <end position="1035"/>
    </location>
</feature>
<dbReference type="Pfam" id="PF00069">
    <property type="entry name" value="Pkinase"/>
    <property type="match status" value="1"/>
</dbReference>
<dbReference type="PROSITE" id="PS00108">
    <property type="entry name" value="PROTEIN_KINASE_ST"/>
    <property type="match status" value="1"/>
</dbReference>
<protein>
    <submittedName>
        <fullName evidence="10">G12352 protein</fullName>
    </submittedName>
</protein>
<feature type="compositionally biased region" description="Low complexity" evidence="6">
    <location>
        <begin position="1297"/>
        <end position="1322"/>
    </location>
</feature>
<keyword evidence="4 5" id="KW-0067">ATP-binding</keyword>
<dbReference type="PANTHER" id="PTHR44329:SF288">
    <property type="entry name" value="MITOGEN-ACTIVATED PROTEIN KINASE KINASE KINASE 20"/>
    <property type="match status" value="1"/>
</dbReference>
<feature type="region of interest" description="Disordered" evidence="6">
    <location>
        <begin position="416"/>
        <end position="437"/>
    </location>
</feature>
<name>A0ABP1GAH4_9CHLO</name>
<feature type="transmembrane region" description="Helical" evidence="7">
    <location>
        <begin position="542"/>
        <end position="566"/>
    </location>
</feature>
<feature type="compositionally biased region" description="Polar residues" evidence="6">
    <location>
        <begin position="1050"/>
        <end position="1064"/>
    </location>
</feature>
<dbReference type="CDD" id="cd13999">
    <property type="entry name" value="STKc_MAP3K-like"/>
    <property type="match status" value="1"/>
</dbReference>
<keyword evidence="1" id="KW-0808">Transferase</keyword>
<dbReference type="PROSITE" id="PS00107">
    <property type="entry name" value="PROTEIN_KINASE_ATP"/>
    <property type="match status" value="1"/>
</dbReference>
<dbReference type="InterPro" id="IPR000719">
    <property type="entry name" value="Prot_kinase_dom"/>
</dbReference>
<feature type="compositionally biased region" description="Pro residues" evidence="6">
    <location>
        <begin position="417"/>
        <end position="436"/>
    </location>
</feature>
<feature type="region of interest" description="Disordered" evidence="6">
    <location>
        <begin position="1045"/>
        <end position="1065"/>
    </location>
</feature>
<accession>A0ABP1GAH4</accession>
<feature type="region of interest" description="Disordered" evidence="6">
    <location>
        <begin position="1098"/>
        <end position="1411"/>
    </location>
</feature>
<sequence>MWDKQHWLRWLYAVLIISQLLLTGLCTGQNSAPAPGPMTALLSTRSDWTDLREVVSQKPVTPGDLAVPATGVQIGVQLSGPGALATDDTMEVIRSVLAQVLPVTYNDVDPQAYKNVTVCPANAPSSAPTPAWQGYGPPSAHAPLAALNLPGSPGQHVGRRRLQARRTLRQSADGVPPPPDACEPKMRAVFMLRRTLGTDGSTENASTVQKTVRDAFNSGFMLARAKRSKLNIGAMDLLVYQNGGSSGVILPSSEASVIPGVTVASPSVAPAPAIQADARYSIEHPAPPSSTVTDVFFTLILTGQDAVETNGGMIKQLSYLLTDILNTGNVDYLTDENTAVVDEHQLPQITPTNLGPGRKLLSSLEADEMGTEVVPLSDSERRAMSAWLKRGRHSKRGDRAAHAEHARSRMRVLLQAPQPPQPPQPVQPPTGGPPITPGQLVYSGPVNALSVAYRVANIAQPGPAIIAEKLSYFIQTGQATQLMQQAGFRIGNIELSSFFPLSGVPSPAPGPLNLGMAGAQGAASVQPSSQAGTANLKFVGKLVLGIVLPVSILAIALAITFAYLFVKYKRRYADSEHPIKDSAQSMNNSDRKSFPHSSGSDGMRSMSSNHRSGSGGIRNIMENLSRNQDASGQEVLALASLAKKSLTLPGMQSDWEIDPEELEIAKRPDGTEWRLGTGASAHVYKAYRNGVQVVAVKIFTDQVPGDNQLRYAEAFRREIFILRSCHDRNIVQFLGACLQVGQTILVQEYMENGDLFHAISEDMNGRFGWYRKKLPTGRPVPNTGMARRIALDTARGLFFLHSRKIVHFDLKSANVLLGRDWTAKIADVGLAKILKDGWLSTLREVGTFSWAAPEVLLGKPCTEKVDIYSYGVLLWELSAGEAPPGRNLRPLKVPEECPEDVEAIIARCLDSDPEKRPSARELVEFMVQLPQQFSLDGTGRDGSNELSSSNGSNGLSDNILTHGQSLPPVTPRPPPHGMVLPNAFGLMSMKSFKRSNSSKGPGAQDAGNAQLSTAAASGEVASAKPQKGGLSMPGSAFKTLKSMSFKRRQSQGGLETTVEESSGSIDRELKEAVAKSNNSFRGAAEGRRSVVTPIEATGAAPTIRGEAAPHQPEVGSPRSVRFADGSAFNATLSSTGPQLNGGAAAARQGAECTTPALGRPMVRSAFTSRDSASEVQDAQSASMAERARQPVPPSGGTPASGEQGDAGSSPPNRVPAQKPWRLPFMSAFAAEEPDKASVSLDEAPQRAKDLPFSSSMSAEPSAGSAAPKASPAGQHYKPGRVIPSAFAAAEPDGEAGQETAAPASAPEQAPQRQQPRRPAVSAFAEEADGQQRSAQPKTKPYLASAFATDGAPGRHQRRAAPVGPSQGSGTGAAEGIEMSERGSPKQEPDQAAPEGRKAAPQLVKSPFDQEG</sequence>
<reference evidence="10 11" key="1">
    <citation type="submission" date="2024-06" db="EMBL/GenBank/DDBJ databases">
        <authorList>
            <person name="Kraege A."/>
            <person name="Thomma B."/>
        </authorList>
    </citation>
    <scope>NUCLEOTIDE SEQUENCE [LARGE SCALE GENOMIC DNA]</scope>
</reference>
<gene>
    <name evidence="10" type="primary">g12352</name>
    <name evidence="10" type="ORF">VP750_LOCUS10998</name>
</gene>
<dbReference type="SUPFAM" id="SSF56112">
    <property type="entry name" value="Protein kinase-like (PK-like)"/>
    <property type="match status" value="1"/>
</dbReference>
<dbReference type="EMBL" id="CAXHTA020000019">
    <property type="protein sequence ID" value="CAL5229092.1"/>
    <property type="molecule type" value="Genomic_DNA"/>
</dbReference>
<dbReference type="InterPro" id="IPR051681">
    <property type="entry name" value="Ser/Thr_Kinases-Pseudokinases"/>
</dbReference>
<dbReference type="Gene3D" id="1.10.510.10">
    <property type="entry name" value="Transferase(Phosphotransferase) domain 1"/>
    <property type="match status" value="1"/>
</dbReference>
<feature type="signal peptide" evidence="8">
    <location>
        <begin position="1"/>
        <end position="28"/>
    </location>
</feature>
<feature type="compositionally biased region" description="Low complexity" evidence="6">
    <location>
        <begin position="1251"/>
        <end position="1272"/>
    </location>
</feature>
<feature type="binding site" evidence="5">
    <location>
        <position position="697"/>
    </location>
    <ligand>
        <name>ATP</name>
        <dbReference type="ChEBI" id="CHEBI:30616"/>
    </ligand>
</feature>
<evidence type="ECO:0000259" key="9">
    <source>
        <dbReference type="PROSITE" id="PS50011"/>
    </source>
</evidence>
<keyword evidence="7" id="KW-1133">Transmembrane helix</keyword>
<feature type="region of interest" description="Disordered" evidence="6">
    <location>
        <begin position="934"/>
        <end position="982"/>
    </location>
</feature>
<evidence type="ECO:0000256" key="7">
    <source>
        <dbReference type="SAM" id="Phobius"/>
    </source>
</evidence>